<proteinExistence type="predicted"/>
<protein>
    <submittedName>
        <fullName evidence="3">Late nodulin</fullName>
    </submittedName>
</protein>
<evidence type="ECO:0000313" key="3">
    <source>
        <dbReference type="EMBL" id="AES86863.1"/>
    </source>
</evidence>
<dbReference type="Pfam" id="PF07127">
    <property type="entry name" value="Nodulin_late"/>
    <property type="match status" value="1"/>
</dbReference>
<dbReference type="HOGENOM" id="CLU_181053_0_2_1"/>
<name>G7JN37_MEDTR</name>
<organism evidence="3 5">
    <name type="scientific">Medicago truncatula</name>
    <name type="common">Barrel medic</name>
    <name type="synonym">Medicago tribuloides</name>
    <dbReference type="NCBI Taxonomy" id="3880"/>
    <lineage>
        <taxon>Eukaryota</taxon>
        <taxon>Viridiplantae</taxon>
        <taxon>Streptophyta</taxon>
        <taxon>Embryophyta</taxon>
        <taxon>Tracheophyta</taxon>
        <taxon>Spermatophyta</taxon>
        <taxon>Magnoliopsida</taxon>
        <taxon>eudicotyledons</taxon>
        <taxon>Gunneridae</taxon>
        <taxon>Pentapetalae</taxon>
        <taxon>rosids</taxon>
        <taxon>fabids</taxon>
        <taxon>Fabales</taxon>
        <taxon>Fabaceae</taxon>
        <taxon>Papilionoideae</taxon>
        <taxon>50 kb inversion clade</taxon>
        <taxon>NPAAA clade</taxon>
        <taxon>Hologalegina</taxon>
        <taxon>IRL clade</taxon>
        <taxon>Trifolieae</taxon>
        <taxon>Medicago</taxon>
    </lineage>
</organism>
<dbReference type="InterPro" id="IPR009810">
    <property type="entry name" value="Nodulin_late_dom"/>
</dbReference>
<feature type="chain" id="PRO_5014573009" evidence="1">
    <location>
        <begin position="27"/>
        <end position="57"/>
    </location>
</feature>
<dbReference type="EnsemblPlants" id="AES86863">
    <property type="protein sequence ID" value="AES86863"/>
    <property type="gene ID" value="MTR_4g015695"/>
</dbReference>
<accession>G7JN37</accession>
<evidence type="ECO:0000313" key="4">
    <source>
        <dbReference type="EnsemblPlants" id="AES86863"/>
    </source>
</evidence>
<feature type="signal peptide" evidence="1">
    <location>
        <begin position="1"/>
        <end position="26"/>
    </location>
</feature>
<dbReference type="PaxDb" id="3880-AES86863"/>
<keyword evidence="1" id="KW-0732">Signal</keyword>
<evidence type="ECO:0000259" key="2">
    <source>
        <dbReference type="Pfam" id="PF07127"/>
    </source>
</evidence>
<feature type="domain" description="Late nodulin" evidence="2">
    <location>
        <begin position="1"/>
        <end position="55"/>
    </location>
</feature>
<dbReference type="Proteomes" id="UP000002051">
    <property type="component" value="Chromosome 4"/>
</dbReference>
<evidence type="ECO:0000313" key="5">
    <source>
        <dbReference type="Proteomes" id="UP000002051"/>
    </source>
</evidence>
<keyword evidence="5" id="KW-1185">Reference proteome</keyword>
<dbReference type="EMBL" id="CM001220">
    <property type="protein sequence ID" value="AES86863.1"/>
    <property type="molecule type" value="Genomic_DNA"/>
</dbReference>
<reference evidence="4" key="3">
    <citation type="submission" date="2015-04" db="UniProtKB">
        <authorList>
            <consortium name="EnsemblPlants"/>
        </authorList>
    </citation>
    <scope>IDENTIFICATION</scope>
    <source>
        <strain evidence="4">cv. Jemalong A17</strain>
    </source>
</reference>
<sequence length="57" mass="6641">MAKIIKFINLSILFIFMFLVVTDVSATTKCKNNFECRFLICMNPLVPKCKVPYCRCM</sequence>
<reference evidence="3 5" key="2">
    <citation type="journal article" date="2014" name="BMC Genomics">
        <title>An improved genome release (version Mt4.0) for the model legume Medicago truncatula.</title>
        <authorList>
            <person name="Tang H."/>
            <person name="Krishnakumar V."/>
            <person name="Bidwell S."/>
            <person name="Rosen B."/>
            <person name="Chan A."/>
            <person name="Zhou S."/>
            <person name="Gentzbittel L."/>
            <person name="Childs K.L."/>
            <person name="Yandell M."/>
            <person name="Gundlach H."/>
            <person name="Mayer K.F."/>
            <person name="Schwartz D.C."/>
            <person name="Town C.D."/>
        </authorList>
    </citation>
    <scope>GENOME REANNOTATION</scope>
    <source>
        <strain evidence="4 5">cv. Jemalong A17</strain>
    </source>
</reference>
<dbReference type="GO" id="GO:0046872">
    <property type="term" value="F:metal ion binding"/>
    <property type="evidence" value="ECO:0007669"/>
    <property type="project" value="InterPro"/>
</dbReference>
<evidence type="ECO:0000256" key="1">
    <source>
        <dbReference type="SAM" id="SignalP"/>
    </source>
</evidence>
<reference evidence="3 5" key="1">
    <citation type="journal article" date="2011" name="Nature">
        <title>The Medicago genome provides insight into the evolution of rhizobial symbioses.</title>
        <authorList>
            <person name="Young N.D."/>
            <person name="Debelle F."/>
            <person name="Oldroyd G.E."/>
            <person name="Geurts R."/>
            <person name="Cannon S.B."/>
            <person name="Udvardi M.K."/>
            <person name="Benedito V.A."/>
            <person name="Mayer K.F."/>
            <person name="Gouzy J."/>
            <person name="Schoof H."/>
            <person name="Van de Peer Y."/>
            <person name="Proost S."/>
            <person name="Cook D.R."/>
            <person name="Meyers B.C."/>
            <person name="Spannagl M."/>
            <person name="Cheung F."/>
            <person name="De Mita S."/>
            <person name="Krishnakumar V."/>
            <person name="Gundlach H."/>
            <person name="Zhou S."/>
            <person name="Mudge J."/>
            <person name="Bharti A.K."/>
            <person name="Murray J.D."/>
            <person name="Naoumkina M.A."/>
            <person name="Rosen B."/>
            <person name="Silverstein K.A."/>
            <person name="Tang H."/>
            <person name="Rombauts S."/>
            <person name="Zhao P.X."/>
            <person name="Zhou P."/>
            <person name="Barbe V."/>
            <person name="Bardou P."/>
            <person name="Bechner M."/>
            <person name="Bellec A."/>
            <person name="Berger A."/>
            <person name="Berges H."/>
            <person name="Bidwell S."/>
            <person name="Bisseling T."/>
            <person name="Choisne N."/>
            <person name="Couloux A."/>
            <person name="Denny R."/>
            <person name="Deshpande S."/>
            <person name="Dai X."/>
            <person name="Doyle J.J."/>
            <person name="Dudez A.M."/>
            <person name="Farmer A.D."/>
            <person name="Fouteau S."/>
            <person name="Franken C."/>
            <person name="Gibelin C."/>
            <person name="Gish J."/>
            <person name="Goldstein S."/>
            <person name="Gonzalez A.J."/>
            <person name="Green P.J."/>
            <person name="Hallab A."/>
            <person name="Hartog M."/>
            <person name="Hua A."/>
            <person name="Humphray S.J."/>
            <person name="Jeong D.H."/>
            <person name="Jing Y."/>
            <person name="Jocker A."/>
            <person name="Kenton S.M."/>
            <person name="Kim D.J."/>
            <person name="Klee K."/>
            <person name="Lai H."/>
            <person name="Lang C."/>
            <person name="Lin S."/>
            <person name="Macmil S.L."/>
            <person name="Magdelenat G."/>
            <person name="Matthews L."/>
            <person name="McCorrison J."/>
            <person name="Monaghan E.L."/>
            <person name="Mun J.H."/>
            <person name="Najar F.Z."/>
            <person name="Nicholson C."/>
            <person name="Noirot C."/>
            <person name="O'Bleness M."/>
            <person name="Paule C.R."/>
            <person name="Poulain J."/>
            <person name="Prion F."/>
            <person name="Qin B."/>
            <person name="Qu C."/>
            <person name="Retzel E.F."/>
            <person name="Riddle C."/>
            <person name="Sallet E."/>
            <person name="Samain S."/>
            <person name="Samson N."/>
            <person name="Sanders I."/>
            <person name="Saurat O."/>
            <person name="Scarpelli C."/>
            <person name="Schiex T."/>
            <person name="Segurens B."/>
            <person name="Severin A.J."/>
            <person name="Sherrier D.J."/>
            <person name="Shi R."/>
            <person name="Sims S."/>
            <person name="Singer S.R."/>
            <person name="Sinharoy S."/>
            <person name="Sterck L."/>
            <person name="Viollet A."/>
            <person name="Wang B.B."/>
            <person name="Wang K."/>
            <person name="Wang M."/>
            <person name="Wang X."/>
            <person name="Warfsmann J."/>
            <person name="Weissenbach J."/>
            <person name="White D.D."/>
            <person name="White J.D."/>
            <person name="Wiley G.B."/>
            <person name="Wincker P."/>
            <person name="Xing Y."/>
            <person name="Yang L."/>
            <person name="Yao Z."/>
            <person name="Ying F."/>
            <person name="Zhai J."/>
            <person name="Zhou L."/>
            <person name="Zuber A."/>
            <person name="Denarie J."/>
            <person name="Dixon R.A."/>
            <person name="May G.D."/>
            <person name="Schwartz D.C."/>
            <person name="Rogers J."/>
            <person name="Quetier F."/>
            <person name="Town C.D."/>
            <person name="Roe B.A."/>
        </authorList>
    </citation>
    <scope>NUCLEOTIDE SEQUENCE [LARGE SCALE GENOMIC DNA]</scope>
    <source>
        <strain evidence="3">A17</strain>
        <strain evidence="4 5">cv. Jemalong A17</strain>
    </source>
</reference>
<gene>
    <name evidence="3" type="ordered locus">MTR_4g015695</name>
</gene>
<dbReference type="AlphaFoldDB" id="G7JN37"/>